<keyword evidence="1" id="KW-0472">Membrane</keyword>
<protein>
    <recommendedName>
        <fullName evidence="4">Transmembrane protein</fullName>
    </recommendedName>
</protein>
<proteinExistence type="predicted"/>
<evidence type="ECO:0000313" key="3">
    <source>
        <dbReference type="Proteomes" id="UP000018439"/>
    </source>
</evidence>
<feature type="transmembrane region" description="Helical" evidence="1">
    <location>
        <begin position="50"/>
        <end position="73"/>
    </location>
</feature>
<gene>
    <name evidence="2" type="ORF">Bcop_1755</name>
</gene>
<name>F3ZRD8_9BACE</name>
<dbReference type="EMBL" id="CM001167">
    <property type="protein sequence ID" value="EGJ71946.1"/>
    <property type="molecule type" value="Genomic_DNA"/>
</dbReference>
<keyword evidence="1" id="KW-0812">Transmembrane</keyword>
<evidence type="ECO:0000256" key="1">
    <source>
        <dbReference type="SAM" id="Phobius"/>
    </source>
</evidence>
<evidence type="ECO:0000313" key="2">
    <source>
        <dbReference type="EMBL" id="EGJ71946.1"/>
    </source>
</evidence>
<keyword evidence="1" id="KW-1133">Transmembrane helix</keyword>
<dbReference type="OrthoDB" id="997401at2"/>
<dbReference type="AlphaFoldDB" id="F3ZRD8"/>
<sequence length="130" mass="15522">MKERENRNNDKLRSLFQKIELEQPSSSFESKLMQRIQQEALKREQKANHWYNITFLLCCAAFIGTAIFVYFYYNITWTSISDVFQNTFQTIYSIVTKNAKMTSIFITIFILLVIDIIIRTRMSRKERNGQ</sequence>
<reference evidence="2 3" key="1">
    <citation type="journal article" date="2011" name="Stand. Genomic Sci.">
        <title>Non-contiguous finished genome sequence of Bacteroides coprosuis type strain (PC139).</title>
        <authorList>
            <person name="Land M."/>
            <person name="Held B."/>
            <person name="Gronow S."/>
            <person name="Abt B."/>
            <person name="Lucas S."/>
            <person name="Del Rio T.G."/>
            <person name="Nolan M."/>
            <person name="Tice H."/>
            <person name="Cheng J.F."/>
            <person name="Pitluck S."/>
            <person name="Liolios K."/>
            <person name="Pagani I."/>
            <person name="Ivanova N."/>
            <person name="Mavromatis K."/>
            <person name="Mikhailova N."/>
            <person name="Pati A."/>
            <person name="Tapia R."/>
            <person name="Han C."/>
            <person name="Goodwin L."/>
            <person name="Chen A."/>
            <person name="Palaniappan K."/>
            <person name="Hauser L."/>
            <person name="Brambilla E.M."/>
            <person name="Rohde M."/>
            <person name="Goker M."/>
            <person name="Detter J.C."/>
            <person name="Woyke T."/>
            <person name="Bristow J."/>
            <person name="Eisen J.A."/>
            <person name="Markowitz V."/>
            <person name="Hugenholtz P."/>
            <person name="Kyrpides N.C."/>
            <person name="Klenk H.P."/>
            <person name="Lapidus A."/>
        </authorList>
    </citation>
    <scope>NUCLEOTIDE SEQUENCE [LARGE SCALE GENOMIC DNA]</scope>
    <source>
        <strain evidence="2 3">DSM 18011</strain>
    </source>
</reference>
<dbReference type="eggNOG" id="ENOG5033ZZ4">
    <property type="taxonomic scope" value="Bacteria"/>
</dbReference>
<dbReference type="HOGENOM" id="CLU_1933779_0_0_10"/>
<keyword evidence="3" id="KW-1185">Reference proteome</keyword>
<organism evidence="2 3">
    <name type="scientific">Bacteroides coprosuis DSM 18011</name>
    <dbReference type="NCBI Taxonomy" id="679937"/>
    <lineage>
        <taxon>Bacteria</taxon>
        <taxon>Pseudomonadati</taxon>
        <taxon>Bacteroidota</taxon>
        <taxon>Bacteroidia</taxon>
        <taxon>Bacteroidales</taxon>
        <taxon>Bacteroidaceae</taxon>
        <taxon>Bacteroides</taxon>
    </lineage>
</organism>
<dbReference type="Proteomes" id="UP000018439">
    <property type="component" value="Chromosome"/>
</dbReference>
<accession>F3ZRD8</accession>
<feature type="transmembrane region" description="Helical" evidence="1">
    <location>
        <begin position="101"/>
        <end position="118"/>
    </location>
</feature>
<dbReference type="STRING" id="679937.Bcop_1755"/>
<evidence type="ECO:0008006" key="4">
    <source>
        <dbReference type="Google" id="ProtNLM"/>
    </source>
</evidence>